<dbReference type="InterPro" id="IPR006652">
    <property type="entry name" value="Kelch_1"/>
</dbReference>
<feature type="compositionally biased region" description="Gly residues" evidence="1">
    <location>
        <begin position="1201"/>
        <end position="1227"/>
    </location>
</feature>
<feature type="compositionally biased region" description="Basic and acidic residues" evidence="1">
    <location>
        <begin position="1104"/>
        <end position="1128"/>
    </location>
</feature>
<keyword evidence="2" id="KW-0812">Transmembrane</keyword>
<feature type="region of interest" description="Disordered" evidence="1">
    <location>
        <begin position="1080"/>
        <end position="1318"/>
    </location>
</feature>
<name>A0A9P8A489_MORAP</name>
<gene>
    <name evidence="3" type="ORF">KVV02_008376</name>
</gene>
<feature type="compositionally biased region" description="Polar residues" evidence="1">
    <location>
        <begin position="1281"/>
        <end position="1290"/>
    </location>
</feature>
<evidence type="ECO:0008006" key="5">
    <source>
        <dbReference type="Google" id="ProtNLM"/>
    </source>
</evidence>
<dbReference type="Proteomes" id="UP000717515">
    <property type="component" value="Unassembled WGS sequence"/>
</dbReference>
<feature type="compositionally biased region" description="Pro residues" evidence="1">
    <location>
        <begin position="965"/>
        <end position="978"/>
    </location>
</feature>
<evidence type="ECO:0000313" key="3">
    <source>
        <dbReference type="EMBL" id="KAG9322124.1"/>
    </source>
</evidence>
<sequence length="1341" mass="145631">MGLVILPPPTHSLAVRCSKHHSTNLFILLRFTIAVLLASTLSFQALAQSKPDATLKSFAYATLDEKTLYIHGGELVNSHASDQFFALDLTKRRWTTDNPPWKAVPKNKGGPPGMKSHTMAISAESKEIYFWAPAPNTPLIHTYKYTNAAWKNTTLPEAALVYQPTENDTIPGEARAVFDVAHHHLDVLCGSFSMRKMMSYQPADNTSMPLNSPLVTGNSANPLQITLGYAAAWSTLKSVIMTYGGTTSDKQIYNTNVLEYVRVTTEKAYDEVWTVPKGKVPSGITPGEIAYHCMVPAYKGTKMVVFGGRTRDNVVRGSIFFLDVLEMKWSKGPDADPSQHRSDMACAVAGDNFVIWGGQDTNNQPMKDNMIIFNMLFNVWTKEFVLPVAPPNITNYVPQPKPTATETPAPTATAKSGIDVKAATIGGGVAGGVLFFLFVGCLLYSRFRRRFQRHRPAPEKSESLSELDKQSNKNSMSLDLPRSRNGSAPQGDGTFAASNYARTDNQTYVSPPQIGSVRSSSPSRLTSPNPSSRATTPLIRHGSPNDHLRLKGYHSEGDRRGVGSDSDTTSTRAGRPPGSYWRPQQQHPGMAGYASSPSSVLPSQYAYRQRAYQQQHPGRVKPRPMTAAALFLSTSFTLRAFAQSPIPVQCPAYITVDEKTLYVQGGTAGTSPSNQFYSLDLTVLNFNASNPPWKALSTGTGANSPLNINCPSMTLSADKQNLLVWNSLNIASYNMAAGTWQPAFTLPAPANSGNERVVTVADPGTGTVYALSGASEGSRMLVWTESTGNTVARPMPDIDTIDNQTMTRYATAWSSDRGSLLVLGGLKGAISSKLLLEYNPKTNTWKKAGTTPRTEGLLDACMVPGKDFPNAVNAYNGTKMVVFGGDGSTSPPSKLGTVYILDLKTLKWTTGATVAQAQSRSGMACAAAGDNFVVWGGTDKNQKPNSQPMIIYNMKTSAWTNQFTLPPPPPPPPSPTPSPSQGSSTGGTDSTSPSSSSSSLPSKSNKDSTDTSNNVYLIGGFAAAVVVLAIIAILGYRRYRTKKPKELTKEEFYADFENKHHHADERGQPMDEDYLRERMANHPQRSPRISPPILDTYNARSRSRSPDEYDHDHDDHDERRVPSDEYYRRAPSPDQYNRRSSSPVYEMPPPPVLMSRSTPTPPPSRRAAVAAAAAAGYSDDGRNGSKASYQGSDGGRRGGRGGRGSNSGSGSGSAVGSAVGGGGGGGYVSDSDDPSTPRHDMTTRSYSPSRYRQPRYPHPNTPSPRPTHSQSSPSQQQQQQFEPHSLTTLSPVHIQGNRIRPQNNHGRDQQVHPDDLRAMDDATLYSHVKVVMQAVDERNRR</sequence>
<dbReference type="Pfam" id="PF24681">
    <property type="entry name" value="Kelch_KLHDC2_KLHL20_DRC7"/>
    <property type="match status" value="2"/>
</dbReference>
<evidence type="ECO:0000313" key="4">
    <source>
        <dbReference type="Proteomes" id="UP000717515"/>
    </source>
</evidence>
<evidence type="ECO:0000256" key="2">
    <source>
        <dbReference type="SAM" id="Phobius"/>
    </source>
</evidence>
<accession>A0A9P8A489</accession>
<keyword evidence="2" id="KW-1133">Transmembrane helix</keyword>
<feature type="region of interest" description="Disordered" evidence="1">
    <location>
        <begin position="454"/>
        <end position="598"/>
    </location>
</feature>
<dbReference type="PANTHER" id="PTHR23244">
    <property type="entry name" value="KELCH REPEAT DOMAIN"/>
    <property type="match status" value="1"/>
</dbReference>
<dbReference type="SUPFAM" id="SSF117281">
    <property type="entry name" value="Kelch motif"/>
    <property type="match status" value="2"/>
</dbReference>
<feature type="compositionally biased region" description="Basic and acidic residues" evidence="1">
    <location>
        <begin position="1305"/>
        <end position="1318"/>
    </location>
</feature>
<feature type="transmembrane region" description="Helical" evidence="2">
    <location>
        <begin position="1015"/>
        <end position="1036"/>
    </location>
</feature>
<feature type="compositionally biased region" description="Low complexity" evidence="1">
    <location>
        <begin position="1165"/>
        <end position="1175"/>
    </location>
</feature>
<keyword evidence="2" id="KW-0472">Membrane</keyword>
<feature type="compositionally biased region" description="Low complexity" evidence="1">
    <location>
        <begin position="1269"/>
        <end position="1280"/>
    </location>
</feature>
<reference evidence="3" key="1">
    <citation type="submission" date="2021-07" db="EMBL/GenBank/DDBJ databases">
        <title>Draft genome of Mortierella alpina, strain LL118, isolated from an aspen leaf litter sample.</title>
        <authorList>
            <person name="Yang S."/>
            <person name="Vinatzer B.A."/>
        </authorList>
    </citation>
    <scope>NUCLEOTIDE SEQUENCE</scope>
    <source>
        <strain evidence="3">LL118</strain>
    </source>
</reference>
<dbReference type="SUPFAM" id="SSF50965">
    <property type="entry name" value="Galactose oxidase, central domain"/>
    <property type="match status" value="1"/>
</dbReference>
<feature type="compositionally biased region" description="Polar residues" evidence="1">
    <location>
        <begin position="1134"/>
        <end position="1143"/>
    </location>
</feature>
<dbReference type="EMBL" id="JAIFTL010000164">
    <property type="protein sequence ID" value="KAG9322124.1"/>
    <property type="molecule type" value="Genomic_DNA"/>
</dbReference>
<dbReference type="InterPro" id="IPR015915">
    <property type="entry name" value="Kelch-typ_b-propeller"/>
</dbReference>
<feature type="compositionally biased region" description="Basic and acidic residues" evidence="1">
    <location>
        <begin position="456"/>
        <end position="471"/>
    </location>
</feature>
<feature type="compositionally biased region" description="Polar residues" evidence="1">
    <location>
        <begin position="496"/>
        <end position="510"/>
    </location>
</feature>
<dbReference type="Gene3D" id="2.120.10.80">
    <property type="entry name" value="Kelch-type beta propeller"/>
    <property type="match status" value="3"/>
</dbReference>
<protein>
    <recommendedName>
        <fullName evidence="5">Galactose oxidase</fullName>
    </recommendedName>
</protein>
<feature type="region of interest" description="Disordered" evidence="1">
    <location>
        <begin position="961"/>
        <end position="1010"/>
    </location>
</feature>
<organism evidence="3 4">
    <name type="scientific">Mortierella alpina</name>
    <name type="common">Oleaginous fungus</name>
    <name type="synonym">Mortierella renispora</name>
    <dbReference type="NCBI Taxonomy" id="64518"/>
    <lineage>
        <taxon>Eukaryota</taxon>
        <taxon>Fungi</taxon>
        <taxon>Fungi incertae sedis</taxon>
        <taxon>Mucoromycota</taxon>
        <taxon>Mortierellomycotina</taxon>
        <taxon>Mortierellomycetes</taxon>
        <taxon>Mortierellales</taxon>
        <taxon>Mortierellaceae</taxon>
        <taxon>Mortierella</taxon>
    </lineage>
</organism>
<feature type="compositionally biased region" description="Low complexity" evidence="1">
    <location>
        <begin position="516"/>
        <end position="533"/>
    </location>
</feature>
<dbReference type="InterPro" id="IPR011043">
    <property type="entry name" value="Gal_Oxase/kelch_b-propeller"/>
</dbReference>
<proteinExistence type="predicted"/>
<dbReference type="SMART" id="SM00612">
    <property type="entry name" value="Kelch"/>
    <property type="match status" value="3"/>
</dbReference>
<comment type="caution">
    <text evidence="3">The sequence shown here is derived from an EMBL/GenBank/DDBJ whole genome shotgun (WGS) entry which is preliminary data.</text>
</comment>
<feature type="compositionally biased region" description="Low complexity" evidence="1">
    <location>
        <begin position="979"/>
        <end position="1003"/>
    </location>
</feature>
<feature type="compositionally biased region" description="Pro residues" evidence="1">
    <location>
        <begin position="1256"/>
        <end position="1265"/>
    </location>
</feature>
<evidence type="ECO:0000256" key="1">
    <source>
        <dbReference type="SAM" id="MobiDB-lite"/>
    </source>
</evidence>
<feature type="transmembrane region" description="Helical" evidence="2">
    <location>
        <begin position="425"/>
        <end position="445"/>
    </location>
</feature>
<feature type="compositionally biased region" description="Basic and acidic residues" evidence="1">
    <location>
        <begin position="543"/>
        <end position="562"/>
    </location>
</feature>